<evidence type="ECO:0000313" key="1">
    <source>
        <dbReference type="EMBL" id="KAI0085504.1"/>
    </source>
</evidence>
<sequence length="76" mass="8491">EPRQSPKPEPIGNLTVLFLLTTCTICGLFLLWRKASSVRTIVAHRLQEWTGHEGAIRLSSDDGPSAQEFIEDEVLD</sequence>
<accession>A0ACB8TU69</accession>
<comment type="caution">
    <text evidence="1">The sequence shown here is derived from an EMBL/GenBank/DDBJ whole genome shotgun (WGS) entry which is preliminary data.</text>
</comment>
<dbReference type="Proteomes" id="UP001055072">
    <property type="component" value="Unassembled WGS sequence"/>
</dbReference>
<name>A0ACB8TU69_9APHY</name>
<keyword evidence="2" id="KW-1185">Reference proteome</keyword>
<gene>
    <name evidence="1" type="ORF">BDY19DRAFT_877924</name>
</gene>
<proteinExistence type="predicted"/>
<reference evidence="1" key="1">
    <citation type="journal article" date="2021" name="Environ. Microbiol.">
        <title>Gene family expansions and transcriptome signatures uncover fungal adaptations to wood decay.</title>
        <authorList>
            <person name="Hage H."/>
            <person name="Miyauchi S."/>
            <person name="Viragh M."/>
            <person name="Drula E."/>
            <person name="Min B."/>
            <person name="Chaduli D."/>
            <person name="Navarro D."/>
            <person name="Favel A."/>
            <person name="Norest M."/>
            <person name="Lesage-Meessen L."/>
            <person name="Balint B."/>
            <person name="Merenyi Z."/>
            <person name="de Eugenio L."/>
            <person name="Morin E."/>
            <person name="Martinez A.T."/>
            <person name="Baldrian P."/>
            <person name="Stursova M."/>
            <person name="Martinez M.J."/>
            <person name="Novotny C."/>
            <person name="Magnuson J.K."/>
            <person name="Spatafora J.W."/>
            <person name="Maurice S."/>
            <person name="Pangilinan J."/>
            <person name="Andreopoulos W."/>
            <person name="LaButti K."/>
            <person name="Hundley H."/>
            <person name="Na H."/>
            <person name="Kuo A."/>
            <person name="Barry K."/>
            <person name="Lipzen A."/>
            <person name="Henrissat B."/>
            <person name="Riley R."/>
            <person name="Ahrendt S."/>
            <person name="Nagy L.G."/>
            <person name="Grigoriev I.V."/>
            <person name="Martin F."/>
            <person name="Rosso M.N."/>
        </authorList>
    </citation>
    <scope>NUCLEOTIDE SEQUENCE</scope>
    <source>
        <strain evidence="1">CBS 384.51</strain>
    </source>
</reference>
<dbReference type="EMBL" id="MU274930">
    <property type="protein sequence ID" value="KAI0085504.1"/>
    <property type="molecule type" value="Genomic_DNA"/>
</dbReference>
<evidence type="ECO:0000313" key="2">
    <source>
        <dbReference type="Proteomes" id="UP001055072"/>
    </source>
</evidence>
<organism evidence="1 2">
    <name type="scientific">Irpex rosettiformis</name>
    <dbReference type="NCBI Taxonomy" id="378272"/>
    <lineage>
        <taxon>Eukaryota</taxon>
        <taxon>Fungi</taxon>
        <taxon>Dikarya</taxon>
        <taxon>Basidiomycota</taxon>
        <taxon>Agaricomycotina</taxon>
        <taxon>Agaricomycetes</taxon>
        <taxon>Polyporales</taxon>
        <taxon>Irpicaceae</taxon>
        <taxon>Irpex</taxon>
    </lineage>
</organism>
<protein>
    <submittedName>
        <fullName evidence="1">Uncharacterized protein</fullName>
    </submittedName>
</protein>
<feature type="non-terminal residue" evidence="1">
    <location>
        <position position="1"/>
    </location>
</feature>
<feature type="non-terminal residue" evidence="1">
    <location>
        <position position="76"/>
    </location>
</feature>